<dbReference type="PANTHER" id="PTHR43585">
    <property type="entry name" value="FUMIPYRROLE BIOSYNTHESIS PROTEIN C"/>
    <property type="match status" value="1"/>
</dbReference>
<protein>
    <submittedName>
        <fullName evidence="8">Carnosine synthase 1</fullName>
    </submittedName>
</protein>
<dbReference type="SUPFAM" id="SSF56112">
    <property type="entry name" value="Protein kinase-like (PK-like)"/>
    <property type="match status" value="1"/>
</dbReference>
<dbReference type="InterPro" id="IPR001245">
    <property type="entry name" value="Ser-Thr/Tyr_kinase_cat_dom"/>
</dbReference>
<dbReference type="PROSITE" id="PS50975">
    <property type="entry name" value="ATP_GRASP"/>
    <property type="match status" value="1"/>
</dbReference>
<dbReference type="Gene3D" id="3.40.50.20">
    <property type="match status" value="1"/>
</dbReference>
<gene>
    <name evidence="8" type="ORF">C2E21_2880</name>
</gene>
<evidence type="ECO:0000256" key="1">
    <source>
        <dbReference type="ARBA" id="ARBA00022598"/>
    </source>
</evidence>
<dbReference type="SUPFAM" id="SSF56059">
    <property type="entry name" value="Glutathione synthetase ATP-binding domain-like"/>
    <property type="match status" value="1"/>
</dbReference>
<dbReference type="InterPro" id="IPR011009">
    <property type="entry name" value="Kinase-like_dom_sf"/>
</dbReference>
<evidence type="ECO:0000259" key="7">
    <source>
        <dbReference type="PROSITE" id="PS50975"/>
    </source>
</evidence>
<feature type="domain" description="ATP-grasp" evidence="7">
    <location>
        <begin position="481"/>
        <end position="698"/>
    </location>
</feature>
<dbReference type="PROSITE" id="PS50011">
    <property type="entry name" value="PROTEIN_KINASE_DOM"/>
    <property type="match status" value="1"/>
</dbReference>
<evidence type="ECO:0000256" key="3">
    <source>
        <dbReference type="ARBA" id="ARBA00022840"/>
    </source>
</evidence>
<keyword evidence="2 4" id="KW-0547">Nucleotide-binding</keyword>
<evidence type="ECO:0000256" key="4">
    <source>
        <dbReference type="PROSITE-ProRule" id="PRU00409"/>
    </source>
</evidence>
<dbReference type="AlphaFoldDB" id="A0A2P6TVS7"/>
<accession>A0A2P6TVS7</accession>
<evidence type="ECO:0000256" key="5">
    <source>
        <dbReference type="SAM" id="SignalP"/>
    </source>
</evidence>
<dbReference type="SMART" id="SM00220">
    <property type="entry name" value="S_TKc"/>
    <property type="match status" value="1"/>
</dbReference>
<dbReference type="InterPro" id="IPR041472">
    <property type="entry name" value="BL00235/CARNS1_N"/>
</dbReference>
<evidence type="ECO:0000313" key="8">
    <source>
        <dbReference type="EMBL" id="PRW58167.1"/>
    </source>
</evidence>
<feature type="domain" description="Protein kinase" evidence="6">
    <location>
        <begin position="1"/>
        <end position="209"/>
    </location>
</feature>
<dbReference type="EMBL" id="LHPG02000005">
    <property type="protein sequence ID" value="PRW58167.1"/>
    <property type="molecule type" value="Genomic_DNA"/>
</dbReference>
<dbReference type="Pfam" id="PF13535">
    <property type="entry name" value="ATP-grasp_4"/>
    <property type="match status" value="1"/>
</dbReference>
<dbReference type="GO" id="GO:0046872">
    <property type="term" value="F:metal ion binding"/>
    <property type="evidence" value="ECO:0007669"/>
    <property type="project" value="InterPro"/>
</dbReference>
<dbReference type="GO" id="GO:0016874">
    <property type="term" value="F:ligase activity"/>
    <property type="evidence" value="ECO:0007669"/>
    <property type="project" value="UniProtKB-KW"/>
</dbReference>
<dbReference type="Pfam" id="PF07714">
    <property type="entry name" value="PK_Tyr_Ser-Thr"/>
    <property type="match status" value="1"/>
</dbReference>
<keyword evidence="5" id="KW-0732">Signal</keyword>
<dbReference type="InterPro" id="IPR000719">
    <property type="entry name" value="Prot_kinase_dom"/>
</dbReference>
<dbReference type="Gene3D" id="3.30.470.20">
    <property type="entry name" value="ATP-grasp fold, B domain"/>
    <property type="match status" value="1"/>
</dbReference>
<dbReference type="Proteomes" id="UP000239899">
    <property type="component" value="Unassembled WGS sequence"/>
</dbReference>
<dbReference type="InterPro" id="IPR052032">
    <property type="entry name" value="ATP-dep_AA_Ligase"/>
</dbReference>
<keyword evidence="9" id="KW-1185">Reference proteome</keyword>
<dbReference type="OrthoDB" id="434648at2759"/>
<proteinExistence type="predicted"/>
<reference evidence="8 9" key="1">
    <citation type="journal article" date="2018" name="Plant J.">
        <title>Genome sequences of Chlorella sorokiniana UTEX 1602 and Micractinium conductrix SAG 241.80: implications to maltose excretion by a green alga.</title>
        <authorList>
            <person name="Arriola M.B."/>
            <person name="Velmurugan N."/>
            <person name="Zhang Y."/>
            <person name="Plunkett M.H."/>
            <person name="Hondzo H."/>
            <person name="Barney B.M."/>
        </authorList>
    </citation>
    <scope>NUCLEOTIDE SEQUENCE [LARGE SCALE GENOMIC DNA]</scope>
    <source>
        <strain evidence="9">UTEX 1602</strain>
    </source>
</reference>
<dbReference type="Gene3D" id="1.10.510.10">
    <property type="entry name" value="Transferase(Phosphotransferase) domain 1"/>
    <property type="match status" value="1"/>
</dbReference>
<sequence>MARMRHPNIVSFLGLCALPPCILTEYCSQGSLCDVLRAACTDSAKAAGMTWQLRLRMALDAATGMLYLHRMKPPIIHRDLKSPNLLVDEHYRTKQSTGSAAANNPIWLAPEVLQGHPATAASDVYSFGLVLWEVLSWQLPWARTPPFEVWRKVVNGERPPVPALSELPGPDTHAFSGLGAYLQLMRECWAQDPNVRPTFADICSPSSALKKGGGAAPPAQEQKIDSAAFPCVGIPEGAPLDAGAADLAADVENRLRLHRQGSLAGSVPRHYVGSVDYELAPGSLRSAKEIFPASLGDKAAHNFLSEAVVRSLPKALSTAERERVLASTPLSPTLNLLSSMPLDRVNSRTSEGARLRRHVLRGAVVVFITAGYSSKRFIFERAKELGVRSVVIDGPDSWSRHLVTEGVVEKFVGLDMGDADTVFDRCLDACHKIKKEMGDLDGITCFCELAVPLASRLCERLGLPTNSPQAVDSARDKHATRAVMEEAGLPTPRNMLITSRDVLERAADHVGFPAVIKPIHGAASLGVLRVDSKESLAAAYDKVCEELAATIIENGVVRQATPEELAKAKSKGLSANCLMEEYLDGPEVDVDLVFSQGEPVYGAVTDNWPTIEPYFNETGSNSPSILPSYQQRELLELAVKSCKSLGLQIGVFHVEGKYTSRGPRLIEVNCRMGGGPVRTMNLLAWGVDLVEEQLLASAGIPSRPNVAARPLRNIAEYSVNALKTGTLKDLAVLDKYKGRPDVLYANPLVETPCKVVCAQDGLPTWVCEVMVSRGNIHEAIEYVKQIEQEVQQAMDIE</sequence>
<dbReference type="PANTHER" id="PTHR43585:SF2">
    <property type="entry name" value="ATP-GRASP ENZYME FSQD"/>
    <property type="match status" value="1"/>
</dbReference>
<dbReference type="InterPro" id="IPR011761">
    <property type="entry name" value="ATP-grasp"/>
</dbReference>
<dbReference type="GO" id="GO:0005524">
    <property type="term" value="F:ATP binding"/>
    <property type="evidence" value="ECO:0007669"/>
    <property type="project" value="UniProtKB-UniRule"/>
</dbReference>
<keyword evidence="3 4" id="KW-0067">ATP-binding</keyword>
<dbReference type="InterPro" id="IPR008271">
    <property type="entry name" value="Ser/Thr_kinase_AS"/>
</dbReference>
<comment type="caution">
    <text evidence="8">The sequence shown here is derived from an EMBL/GenBank/DDBJ whole genome shotgun (WGS) entry which is preliminary data.</text>
</comment>
<name>A0A2P6TVS7_CHLSO</name>
<keyword evidence="1" id="KW-0436">Ligase</keyword>
<feature type="signal peptide" evidence="5">
    <location>
        <begin position="1"/>
        <end position="24"/>
    </location>
</feature>
<dbReference type="PROSITE" id="PS00108">
    <property type="entry name" value="PROTEIN_KINASE_ST"/>
    <property type="match status" value="1"/>
</dbReference>
<evidence type="ECO:0000259" key="6">
    <source>
        <dbReference type="PROSITE" id="PS50011"/>
    </source>
</evidence>
<dbReference type="GO" id="GO:0004672">
    <property type="term" value="F:protein kinase activity"/>
    <property type="evidence" value="ECO:0007669"/>
    <property type="project" value="InterPro"/>
</dbReference>
<evidence type="ECO:0000256" key="2">
    <source>
        <dbReference type="ARBA" id="ARBA00022741"/>
    </source>
</evidence>
<evidence type="ECO:0000313" key="9">
    <source>
        <dbReference type="Proteomes" id="UP000239899"/>
    </source>
</evidence>
<organism evidence="8 9">
    <name type="scientific">Chlorella sorokiniana</name>
    <name type="common">Freshwater green alga</name>
    <dbReference type="NCBI Taxonomy" id="3076"/>
    <lineage>
        <taxon>Eukaryota</taxon>
        <taxon>Viridiplantae</taxon>
        <taxon>Chlorophyta</taxon>
        <taxon>core chlorophytes</taxon>
        <taxon>Trebouxiophyceae</taxon>
        <taxon>Chlorellales</taxon>
        <taxon>Chlorellaceae</taxon>
        <taxon>Chlorella clade</taxon>
        <taxon>Chlorella</taxon>
    </lineage>
</organism>
<dbReference type="STRING" id="3076.A0A2P6TVS7"/>
<feature type="chain" id="PRO_5015198866" evidence="5">
    <location>
        <begin position="25"/>
        <end position="797"/>
    </location>
</feature>
<dbReference type="Pfam" id="PF18130">
    <property type="entry name" value="ATPgrasp_N"/>
    <property type="match status" value="1"/>
</dbReference>
<dbReference type="SMART" id="SM01209">
    <property type="entry name" value="GARS_A"/>
    <property type="match status" value="1"/>
</dbReference>